<gene>
    <name evidence="10" type="ORF">EF834_03885</name>
</gene>
<evidence type="ECO:0000256" key="5">
    <source>
        <dbReference type="ARBA" id="ARBA00023004"/>
    </source>
</evidence>
<dbReference type="PROSITE" id="PS51379">
    <property type="entry name" value="4FE4S_FER_2"/>
    <property type="match status" value="1"/>
</dbReference>
<evidence type="ECO:0000256" key="7">
    <source>
        <dbReference type="ARBA" id="ARBA00023291"/>
    </source>
</evidence>
<sequence length="62" mass="6776">MEVRVDRDRCEANGVCVGIAPDIFELDDDEELIITAPVPPADREADVRSAIAQCPRAALTEH</sequence>
<keyword evidence="4 8" id="KW-0249">Electron transport</keyword>
<dbReference type="InterPro" id="IPR017896">
    <property type="entry name" value="4Fe4S_Fe-S-bd"/>
</dbReference>
<dbReference type="PANTHER" id="PTHR36923:SF3">
    <property type="entry name" value="FERREDOXIN"/>
    <property type="match status" value="1"/>
</dbReference>
<dbReference type="EMBL" id="RKLN01000001">
    <property type="protein sequence ID" value="RVW06797.1"/>
    <property type="molecule type" value="Genomic_DNA"/>
</dbReference>
<dbReference type="GO" id="GO:0005506">
    <property type="term" value="F:iron ion binding"/>
    <property type="evidence" value="ECO:0007669"/>
    <property type="project" value="UniProtKB-UniRule"/>
</dbReference>
<dbReference type="PRINTS" id="PR00352">
    <property type="entry name" value="3FE4SFRDOXIN"/>
</dbReference>
<dbReference type="AlphaFoldDB" id="A0A3S3E704"/>
<keyword evidence="7" id="KW-0003">3Fe-4S</keyword>
<dbReference type="Proteomes" id="UP000284333">
    <property type="component" value="Unassembled WGS sequence"/>
</dbReference>
<dbReference type="InterPro" id="IPR001080">
    <property type="entry name" value="3Fe4S_ferredoxin"/>
</dbReference>
<comment type="cofactor">
    <cofactor evidence="1">
        <name>[3Fe-4S] cluster</name>
        <dbReference type="ChEBI" id="CHEBI:21137"/>
    </cofactor>
</comment>
<evidence type="ECO:0000313" key="10">
    <source>
        <dbReference type="EMBL" id="RVW06797.1"/>
    </source>
</evidence>
<dbReference type="SUPFAM" id="SSF54862">
    <property type="entry name" value="4Fe-4S ferredoxins"/>
    <property type="match status" value="1"/>
</dbReference>
<keyword evidence="3 8" id="KW-0479">Metal-binding</keyword>
<evidence type="ECO:0000256" key="6">
    <source>
        <dbReference type="ARBA" id="ARBA00023014"/>
    </source>
</evidence>
<proteinExistence type="predicted"/>
<reference evidence="10 11" key="1">
    <citation type="submission" date="2018-11" db="EMBL/GenBank/DDBJ databases">
        <title>Rhodococcus spongicola sp. nov. and Rhodococcus xishaensis sp. nov. from marine sponges.</title>
        <authorList>
            <person name="Li L."/>
            <person name="Lin H.W."/>
        </authorList>
    </citation>
    <scope>NUCLEOTIDE SEQUENCE [LARGE SCALE GENOMIC DNA]</scope>
    <source>
        <strain evidence="10 11">LHW50502</strain>
    </source>
</reference>
<name>A0A3S3E704_9NOCA</name>
<evidence type="ECO:0000259" key="9">
    <source>
        <dbReference type="PROSITE" id="PS51379"/>
    </source>
</evidence>
<evidence type="ECO:0000256" key="2">
    <source>
        <dbReference type="ARBA" id="ARBA00022448"/>
    </source>
</evidence>
<dbReference type="InterPro" id="IPR051269">
    <property type="entry name" value="Fe-S_cluster_ET"/>
</dbReference>
<feature type="domain" description="4Fe-4S ferredoxin-type" evidence="9">
    <location>
        <begin position="1"/>
        <end position="29"/>
    </location>
</feature>
<dbReference type="GO" id="GO:0009055">
    <property type="term" value="F:electron transfer activity"/>
    <property type="evidence" value="ECO:0007669"/>
    <property type="project" value="UniProtKB-UniRule"/>
</dbReference>
<evidence type="ECO:0000256" key="8">
    <source>
        <dbReference type="RuleBase" id="RU368020"/>
    </source>
</evidence>
<dbReference type="RefSeq" id="WP_127945867.1">
    <property type="nucleotide sequence ID" value="NZ_RKLN01000001.1"/>
</dbReference>
<evidence type="ECO:0000256" key="4">
    <source>
        <dbReference type="ARBA" id="ARBA00022982"/>
    </source>
</evidence>
<evidence type="ECO:0000313" key="11">
    <source>
        <dbReference type="Proteomes" id="UP000284333"/>
    </source>
</evidence>
<comment type="caution">
    <text evidence="10">The sequence shown here is derived from an EMBL/GenBank/DDBJ whole genome shotgun (WGS) entry which is preliminary data.</text>
</comment>
<organism evidence="10 11">
    <name type="scientific">Rhodococcus spongiicola</name>
    <dbReference type="NCBI Taxonomy" id="2487352"/>
    <lineage>
        <taxon>Bacteria</taxon>
        <taxon>Bacillati</taxon>
        <taxon>Actinomycetota</taxon>
        <taxon>Actinomycetes</taxon>
        <taxon>Mycobacteriales</taxon>
        <taxon>Nocardiaceae</taxon>
        <taxon>Rhodococcus</taxon>
    </lineage>
</organism>
<evidence type="ECO:0000256" key="1">
    <source>
        <dbReference type="ARBA" id="ARBA00001927"/>
    </source>
</evidence>
<dbReference type="Gene3D" id="3.30.70.20">
    <property type="match status" value="1"/>
</dbReference>
<protein>
    <recommendedName>
        <fullName evidence="8">Ferredoxin</fullName>
    </recommendedName>
</protein>
<dbReference type="Pfam" id="PF13370">
    <property type="entry name" value="Fer4_13"/>
    <property type="match status" value="1"/>
</dbReference>
<dbReference type="PANTHER" id="PTHR36923">
    <property type="entry name" value="FERREDOXIN"/>
    <property type="match status" value="1"/>
</dbReference>
<keyword evidence="11" id="KW-1185">Reference proteome</keyword>
<keyword evidence="6 8" id="KW-0411">Iron-sulfur</keyword>
<keyword evidence="2 8" id="KW-0813">Transport</keyword>
<keyword evidence="5 8" id="KW-0408">Iron</keyword>
<dbReference type="GO" id="GO:0051538">
    <property type="term" value="F:3 iron, 4 sulfur cluster binding"/>
    <property type="evidence" value="ECO:0007669"/>
    <property type="project" value="UniProtKB-KW"/>
</dbReference>
<evidence type="ECO:0000256" key="3">
    <source>
        <dbReference type="ARBA" id="ARBA00022723"/>
    </source>
</evidence>
<accession>A0A3S3E704</accession>
<comment type="function">
    <text evidence="8">Ferredoxins are iron-sulfur proteins that transfer electrons in a wide variety of metabolic reactions.</text>
</comment>